<accession>A0A5N5SSR0</accession>
<reference evidence="1 2" key="1">
    <citation type="journal article" date="2019" name="PLoS Biol.">
        <title>Sex chromosomes control vertical transmission of feminizing Wolbachia symbionts in an isopod.</title>
        <authorList>
            <person name="Becking T."/>
            <person name="Chebbi M.A."/>
            <person name="Giraud I."/>
            <person name="Moumen B."/>
            <person name="Laverre T."/>
            <person name="Caubet Y."/>
            <person name="Peccoud J."/>
            <person name="Gilbert C."/>
            <person name="Cordaux R."/>
        </authorList>
    </citation>
    <scope>NUCLEOTIDE SEQUENCE [LARGE SCALE GENOMIC DNA]</scope>
    <source>
        <strain evidence="1">ANa2</strain>
        <tissue evidence="1">Whole body excluding digestive tract and cuticle</tissue>
    </source>
</reference>
<comment type="caution">
    <text evidence="1">The sequence shown here is derived from an EMBL/GenBank/DDBJ whole genome shotgun (WGS) entry which is preliminary data.</text>
</comment>
<organism evidence="1 2">
    <name type="scientific">Armadillidium nasatum</name>
    <dbReference type="NCBI Taxonomy" id="96803"/>
    <lineage>
        <taxon>Eukaryota</taxon>
        <taxon>Metazoa</taxon>
        <taxon>Ecdysozoa</taxon>
        <taxon>Arthropoda</taxon>
        <taxon>Crustacea</taxon>
        <taxon>Multicrustacea</taxon>
        <taxon>Malacostraca</taxon>
        <taxon>Eumalacostraca</taxon>
        <taxon>Peracarida</taxon>
        <taxon>Isopoda</taxon>
        <taxon>Oniscidea</taxon>
        <taxon>Crinocheta</taxon>
        <taxon>Armadillidiidae</taxon>
        <taxon>Armadillidium</taxon>
    </lineage>
</organism>
<dbReference type="OrthoDB" id="10473202at2759"/>
<protein>
    <submittedName>
        <fullName evidence="1">Uncharacterized protein</fullName>
    </submittedName>
</protein>
<dbReference type="Proteomes" id="UP000326759">
    <property type="component" value="Unassembled WGS sequence"/>
</dbReference>
<evidence type="ECO:0000313" key="2">
    <source>
        <dbReference type="Proteomes" id="UP000326759"/>
    </source>
</evidence>
<gene>
    <name evidence="1" type="ORF">Anas_06559</name>
</gene>
<sequence length="160" mass="18556">MSHFCLHASQKKISSFWLVYYYNEIYLRSVMEARVDNIIIPSRYMKGSLPGLDLLMEDLSVSSPIEQNEDFIIGINERPEIVNLENSPTHDTILLDANLVDGYNQFRVLKLSNGNFWIASKTDTTLFLTRSRDLEKIHGEEPLCNSSSTKLFEWRIEHVK</sequence>
<name>A0A5N5SSR0_9CRUS</name>
<evidence type="ECO:0000313" key="1">
    <source>
        <dbReference type="EMBL" id="KAB7497052.1"/>
    </source>
</evidence>
<proteinExistence type="predicted"/>
<dbReference type="EMBL" id="SEYY01020754">
    <property type="protein sequence ID" value="KAB7497052.1"/>
    <property type="molecule type" value="Genomic_DNA"/>
</dbReference>
<dbReference type="AlphaFoldDB" id="A0A5N5SSR0"/>
<keyword evidence="2" id="KW-1185">Reference proteome</keyword>